<dbReference type="GO" id="GO:0003713">
    <property type="term" value="F:transcription coactivator activity"/>
    <property type="evidence" value="ECO:0007669"/>
    <property type="project" value="EnsemblFungi"/>
</dbReference>
<dbReference type="eggNOG" id="KOG3223">
    <property type="taxonomic scope" value="Eukaryota"/>
</dbReference>
<protein>
    <recommendedName>
        <fullName evidence="8">HMG box domain-containing protein</fullName>
    </recommendedName>
</protein>
<dbReference type="PANTHER" id="PTHR21680">
    <property type="entry name" value="COILED-COIL DOMAIN-CONTAINING PROTEIN 124"/>
    <property type="match status" value="1"/>
</dbReference>
<gene>
    <name evidence="6" type="ORF">SPPG_05456</name>
</gene>
<dbReference type="STRING" id="645134.A0A0L0HDW1"/>
<evidence type="ECO:0000256" key="3">
    <source>
        <dbReference type="SAM" id="MobiDB-lite"/>
    </source>
</evidence>
<evidence type="ECO:0000313" key="6">
    <source>
        <dbReference type="EMBL" id="KNC99201.1"/>
    </source>
</evidence>
<dbReference type="GO" id="GO:0006366">
    <property type="term" value="P:transcription by RNA polymerase II"/>
    <property type="evidence" value="ECO:0007669"/>
    <property type="project" value="EnsemblFungi"/>
</dbReference>
<dbReference type="AlphaFoldDB" id="A0A0L0HDW1"/>
<dbReference type="InParanoid" id="A0A0L0HDW1"/>
<dbReference type="GO" id="GO:0005737">
    <property type="term" value="C:cytoplasm"/>
    <property type="evidence" value="ECO:0007669"/>
    <property type="project" value="EnsemblFungi"/>
</dbReference>
<comment type="similarity">
    <text evidence="1">Belongs to the CCDC124 family.</text>
</comment>
<reference evidence="6 7" key="1">
    <citation type="submission" date="2009-08" db="EMBL/GenBank/DDBJ databases">
        <title>The Genome Sequence of Spizellomyces punctatus strain DAOM BR117.</title>
        <authorList>
            <consortium name="The Broad Institute Genome Sequencing Platform"/>
            <person name="Russ C."/>
            <person name="Cuomo C."/>
            <person name="Shea T."/>
            <person name="Young S.K."/>
            <person name="Zeng Q."/>
            <person name="Koehrsen M."/>
            <person name="Haas B."/>
            <person name="Borodovsky M."/>
            <person name="Guigo R."/>
            <person name="Alvarado L."/>
            <person name="Berlin A."/>
            <person name="Bochicchio J."/>
            <person name="Borenstein D."/>
            <person name="Chapman S."/>
            <person name="Chen Z."/>
            <person name="Engels R."/>
            <person name="Freedman E."/>
            <person name="Gellesch M."/>
            <person name="Goldberg J."/>
            <person name="Griggs A."/>
            <person name="Gujja S."/>
            <person name="Heiman D."/>
            <person name="Hepburn T."/>
            <person name="Howarth C."/>
            <person name="Jen D."/>
            <person name="Larson L."/>
            <person name="Lewis B."/>
            <person name="Mehta T."/>
            <person name="Park D."/>
            <person name="Pearson M."/>
            <person name="Roberts A."/>
            <person name="Saif S."/>
            <person name="Shenoy N."/>
            <person name="Sisk P."/>
            <person name="Stolte C."/>
            <person name="Sykes S."/>
            <person name="Thomson T."/>
            <person name="Walk T."/>
            <person name="White J."/>
            <person name="Yandava C."/>
            <person name="Burger G."/>
            <person name="Gray M.W."/>
            <person name="Holland P.W.H."/>
            <person name="King N."/>
            <person name="Lang F.B.F."/>
            <person name="Roger A.J."/>
            <person name="Ruiz-Trillo I."/>
            <person name="Lander E."/>
            <person name="Nusbaum C."/>
        </authorList>
    </citation>
    <scope>NUCLEOTIDE SEQUENCE [LARGE SCALE GENOMIC DNA]</scope>
    <source>
        <strain evidence="6 7">DAOM BR117</strain>
    </source>
</reference>
<evidence type="ECO:0000259" key="4">
    <source>
        <dbReference type="Pfam" id="PF06244"/>
    </source>
</evidence>
<dbReference type="GeneID" id="27688828"/>
<dbReference type="FunCoup" id="A0A0L0HDW1">
    <property type="interactions" value="206"/>
</dbReference>
<evidence type="ECO:0000256" key="2">
    <source>
        <dbReference type="ARBA" id="ARBA00023054"/>
    </source>
</evidence>
<proteinExistence type="inferred from homology"/>
<dbReference type="RefSeq" id="XP_016607241.1">
    <property type="nucleotide sequence ID" value="XM_016753669.1"/>
</dbReference>
<dbReference type="GO" id="GO:0005634">
    <property type="term" value="C:nucleus"/>
    <property type="evidence" value="ECO:0007669"/>
    <property type="project" value="EnsemblFungi"/>
</dbReference>
<evidence type="ECO:0008006" key="8">
    <source>
        <dbReference type="Google" id="ProtNLM"/>
    </source>
</evidence>
<dbReference type="OMA" id="FEERMMP"/>
<name>A0A0L0HDW1_SPIPD</name>
<dbReference type="EMBL" id="KQ257458">
    <property type="protein sequence ID" value="KNC99201.1"/>
    <property type="molecule type" value="Genomic_DNA"/>
</dbReference>
<dbReference type="InterPro" id="IPR054413">
    <property type="entry name" value="LSO1/2"/>
</dbReference>
<dbReference type="InterPro" id="IPR054414">
    <property type="entry name" value="Ccdc124/Oxs1_C"/>
</dbReference>
<dbReference type="GO" id="GO:0034599">
    <property type="term" value="P:cellular response to oxidative stress"/>
    <property type="evidence" value="ECO:0007669"/>
    <property type="project" value="EnsemblFungi"/>
</dbReference>
<dbReference type="InterPro" id="IPR036910">
    <property type="entry name" value="HMG_box_dom_sf"/>
</dbReference>
<feature type="domain" description="Coiled-coil" evidence="4">
    <location>
        <begin position="105"/>
        <end position="186"/>
    </location>
</feature>
<dbReference type="VEuPathDB" id="FungiDB:SPPG_05456"/>
<evidence type="ECO:0000313" key="7">
    <source>
        <dbReference type="Proteomes" id="UP000053201"/>
    </source>
</evidence>
<dbReference type="Pfam" id="PF22048">
    <property type="entry name" value="LSO1_2-like"/>
    <property type="match status" value="1"/>
</dbReference>
<evidence type="ECO:0000256" key="1">
    <source>
        <dbReference type="ARBA" id="ARBA00008296"/>
    </source>
</evidence>
<evidence type="ECO:0000259" key="5">
    <source>
        <dbReference type="Pfam" id="PF22048"/>
    </source>
</evidence>
<sequence>MAKKERIAQKAAADVEKKTKQSAQKEAEEAAKWSDGAKDSKKKQLEEEKRQEALARKKEREAMLAAEEKELASIKAPVKGSAKKAAQRSERVEQYAADARADIPEYAASGIDAALDLMDVAATGAKGKSSDKIERHPEKRMKSAWAAFEEREMPILKAEQPGLRLSQYKQVLQKKWKKSPENPMNQQTISYDAARQEEREIIAQTAEKTLESMRVK</sequence>
<feature type="domain" description="LSO1/LSO2" evidence="5">
    <location>
        <begin position="3"/>
        <end position="68"/>
    </location>
</feature>
<keyword evidence="7" id="KW-1185">Reference proteome</keyword>
<dbReference type="SUPFAM" id="SSF47095">
    <property type="entry name" value="HMG-box"/>
    <property type="match status" value="1"/>
</dbReference>
<dbReference type="InterPro" id="IPR010422">
    <property type="entry name" value="Ccdc124/Oxs1"/>
</dbReference>
<accession>A0A0L0HDW1</accession>
<dbReference type="PANTHER" id="PTHR21680:SF0">
    <property type="entry name" value="COILED-COIL DOMAIN-CONTAINING PROTEIN 124"/>
    <property type="match status" value="1"/>
</dbReference>
<dbReference type="Pfam" id="PF06244">
    <property type="entry name" value="Ccdc124"/>
    <property type="match status" value="1"/>
</dbReference>
<dbReference type="Proteomes" id="UP000053201">
    <property type="component" value="Unassembled WGS sequence"/>
</dbReference>
<keyword evidence="2" id="KW-0175">Coiled coil</keyword>
<dbReference type="OrthoDB" id="76412at2759"/>
<organism evidence="6 7">
    <name type="scientific">Spizellomyces punctatus (strain DAOM BR117)</name>
    <dbReference type="NCBI Taxonomy" id="645134"/>
    <lineage>
        <taxon>Eukaryota</taxon>
        <taxon>Fungi</taxon>
        <taxon>Fungi incertae sedis</taxon>
        <taxon>Chytridiomycota</taxon>
        <taxon>Chytridiomycota incertae sedis</taxon>
        <taxon>Chytridiomycetes</taxon>
        <taxon>Spizellomycetales</taxon>
        <taxon>Spizellomycetaceae</taxon>
        <taxon>Spizellomyces</taxon>
    </lineage>
</organism>
<feature type="region of interest" description="Disordered" evidence="3">
    <location>
        <begin position="1"/>
        <end position="61"/>
    </location>
</feature>